<protein>
    <submittedName>
        <fullName evidence="3">Proteasome maturation protein</fullName>
    </submittedName>
</protein>
<dbReference type="OMA" id="HADMEKK"/>
<accession>A0A095C354</accession>
<evidence type="ECO:0000313" key="4">
    <source>
        <dbReference type="Proteomes" id="UP000029445"/>
    </source>
</evidence>
<dbReference type="HOGENOM" id="CLU_100687_1_0_1"/>
<comment type="similarity">
    <text evidence="2">Belongs to the POMP/UMP1 family.</text>
</comment>
<dbReference type="AlphaFoldDB" id="A0A095C354"/>
<dbReference type="Proteomes" id="UP000029445">
    <property type="component" value="Chromosome 2"/>
</dbReference>
<dbReference type="GO" id="GO:0000502">
    <property type="term" value="C:proteasome complex"/>
    <property type="evidence" value="ECO:0007669"/>
    <property type="project" value="UniProtKB-KW"/>
</dbReference>
<sequence length="157" mass="16866">MSFRVVPPTAQTSTDPHVVSTQATVHPISGTHDTFRYGLKSAAQSVAAGTTSPLQARLEKWSQTQTQLQQSIQRSTFGLAVPMKQAMEVKLVSESLHNPLLEQSTLSGLPIGGSHNLSLEILQGRDESLDADEFMGGSQSLAEVLDVNGALERKRGI</sequence>
<dbReference type="EMBL" id="CP025760">
    <property type="protein sequence ID" value="KGB75042.1"/>
    <property type="molecule type" value="Genomic_DNA"/>
</dbReference>
<proteinExistence type="inferred from homology"/>
<dbReference type="GO" id="GO:0005634">
    <property type="term" value="C:nucleus"/>
    <property type="evidence" value="ECO:0007669"/>
    <property type="project" value="TreeGrafter"/>
</dbReference>
<dbReference type="KEGG" id="cdeu:CNBG_0880"/>
<name>A0A095C354_CRYD2</name>
<dbReference type="OrthoDB" id="15001at2759"/>
<dbReference type="InterPro" id="IPR008012">
    <property type="entry name" value="Ump1"/>
</dbReference>
<evidence type="ECO:0000256" key="1">
    <source>
        <dbReference type="ARBA" id="ARBA00023186"/>
    </source>
</evidence>
<dbReference type="GeneID" id="88177091"/>
<evidence type="ECO:0000256" key="2">
    <source>
        <dbReference type="ARBA" id="ARBA00043974"/>
    </source>
</evidence>
<dbReference type="PANTHER" id="PTHR12828:SF3">
    <property type="entry name" value="PROTEASOME MATURATION PROTEIN"/>
    <property type="match status" value="1"/>
</dbReference>
<evidence type="ECO:0000313" key="3">
    <source>
        <dbReference type="EMBL" id="KGB75042.1"/>
    </source>
</evidence>
<dbReference type="GO" id="GO:0005737">
    <property type="term" value="C:cytoplasm"/>
    <property type="evidence" value="ECO:0007669"/>
    <property type="project" value="TreeGrafter"/>
</dbReference>
<dbReference type="STRING" id="294750.A0A095C354"/>
<dbReference type="Pfam" id="PF05348">
    <property type="entry name" value="UMP1"/>
    <property type="match status" value="1"/>
</dbReference>
<dbReference type="RefSeq" id="XP_062881007.1">
    <property type="nucleotide sequence ID" value="XM_063024937.1"/>
</dbReference>
<dbReference type="VEuPathDB" id="FungiDB:CNBG_0880"/>
<reference evidence="3 4" key="2">
    <citation type="journal article" date="2018" name="Proc. Natl. Acad. Sci.">
        <title>RNAi is a critical determinant of centromere evolution in closely related fungi.</title>
        <authorList>
            <person name="Yadav V."/>
            <person name="Sun S."/>
            <person name="Billmyre R.B."/>
            <person name="Thimmappa B.C."/>
            <person name="Shea T."/>
            <person name="Lintner R."/>
            <person name="Bakkeren G."/>
            <person name="Cuomo C.A."/>
            <person name="Heitman J."/>
            <person name="Sanyal K."/>
        </authorList>
    </citation>
    <scope>NUCLEOTIDE SEQUENCE [LARGE SCALE GENOMIC DNA]</scope>
    <source>
        <strain evidence="3 4">R265</strain>
    </source>
</reference>
<organism evidence="3 4">
    <name type="scientific">Cryptococcus deuterogattii (strain R265)</name>
    <name type="common">Cryptococcus gattii VGII (strain R265)</name>
    <dbReference type="NCBI Taxonomy" id="294750"/>
    <lineage>
        <taxon>Eukaryota</taxon>
        <taxon>Fungi</taxon>
        <taxon>Dikarya</taxon>
        <taxon>Basidiomycota</taxon>
        <taxon>Agaricomycotina</taxon>
        <taxon>Tremellomycetes</taxon>
        <taxon>Tremellales</taxon>
        <taxon>Cryptococcaceae</taxon>
        <taxon>Cryptococcus</taxon>
        <taxon>Cryptococcus gattii species complex</taxon>
    </lineage>
</organism>
<reference evidence="3 4" key="1">
    <citation type="journal article" date="2011" name="MBio">
        <title>Genome variation in Cryptococcus gattii, an emerging pathogen of immunocompetent hosts.</title>
        <authorList>
            <person name="D'Souza C.A."/>
            <person name="Kronstad J.W."/>
            <person name="Taylor G."/>
            <person name="Warren R."/>
            <person name="Yuen M."/>
            <person name="Hu G."/>
            <person name="Jung W.H."/>
            <person name="Sham A."/>
            <person name="Kidd S.E."/>
            <person name="Tangen K."/>
            <person name="Lee N."/>
            <person name="Zeilmaker T."/>
            <person name="Sawkins J."/>
            <person name="McVicker G."/>
            <person name="Shah S."/>
            <person name="Gnerre S."/>
            <person name="Griggs A."/>
            <person name="Zeng Q."/>
            <person name="Bartlett K."/>
            <person name="Li W."/>
            <person name="Wang X."/>
            <person name="Heitman J."/>
            <person name="Stajich J.E."/>
            <person name="Fraser J.A."/>
            <person name="Meyer W."/>
            <person name="Carter D."/>
            <person name="Schein J."/>
            <person name="Krzywinski M."/>
            <person name="Kwon-Chung K.J."/>
            <person name="Varma A."/>
            <person name="Wang J."/>
            <person name="Brunham R."/>
            <person name="Fyfe M."/>
            <person name="Ouellette B.F."/>
            <person name="Siddiqui A."/>
            <person name="Marra M."/>
            <person name="Jones S."/>
            <person name="Holt R."/>
            <person name="Birren B.W."/>
            <person name="Galagan J.E."/>
            <person name="Cuomo C.A."/>
        </authorList>
    </citation>
    <scope>NUCLEOTIDE SEQUENCE [LARGE SCALE GENOMIC DNA]</scope>
    <source>
        <strain evidence="3 4">R265</strain>
    </source>
</reference>
<keyword evidence="1" id="KW-0143">Chaperone</keyword>
<dbReference type="PANTHER" id="PTHR12828">
    <property type="entry name" value="PROTEASOME MATURATION PROTEIN UMP1"/>
    <property type="match status" value="1"/>
</dbReference>
<gene>
    <name evidence="3" type="ORF">CNBG_0880</name>
</gene>
<keyword evidence="3" id="KW-0647">Proteasome</keyword>
<keyword evidence="4" id="KW-1185">Reference proteome</keyword>
<dbReference type="GO" id="GO:0043248">
    <property type="term" value="P:proteasome assembly"/>
    <property type="evidence" value="ECO:0007669"/>
    <property type="project" value="InterPro"/>
</dbReference>